<organism evidence="2 3">
    <name type="scientific">Podospora fimiseda</name>
    <dbReference type="NCBI Taxonomy" id="252190"/>
    <lineage>
        <taxon>Eukaryota</taxon>
        <taxon>Fungi</taxon>
        <taxon>Dikarya</taxon>
        <taxon>Ascomycota</taxon>
        <taxon>Pezizomycotina</taxon>
        <taxon>Sordariomycetes</taxon>
        <taxon>Sordariomycetidae</taxon>
        <taxon>Sordariales</taxon>
        <taxon>Podosporaceae</taxon>
        <taxon>Podospora</taxon>
    </lineage>
</organism>
<evidence type="ECO:0000313" key="3">
    <source>
        <dbReference type="Proteomes" id="UP001301958"/>
    </source>
</evidence>
<feature type="compositionally biased region" description="Basic and acidic residues" evidence="1">
    <location>
        <begin position="584"/>
        <end position="593"/>
    </location>
</feature>
<reference evidence="2" key="1">
    <citation type="journal article" date="2023" name="Mol. Phylogenet. Evol.">
        <title>Genome-scale phylogeny and comparative genomics of the fungal order Sordariales.</title>
        <authorList>
            <person name="Hensen N."/>
            <person name="Bonometti L."/>
            <person name="Westerberg I."/>
            <person name="Brannstrom I.O."/>
            <person name="Guillou S."/>
            <person name="Cros-Aarteil S."/>
            <person name="Calhoun S."/>
            <person name="Haridas S."/>
            <person name="Kuo A."/>
            <person name="Mondo S."/>
            <person name="Pangilinan J."/>
            <person name="Riley R."/>
            <person name="LaButti K."/>
            <person name="Andreopoulos B."/>
            <person name="Lipzen A."/>
            <person name="Chen C."/>
            <person name="Yan M."/>
            <person name="Daum C."/>
            <person name="Ng V."/>
            <person name="Clum A."/>
            <person name="Steindorff A."/>
            <person name="Ohm R.A."/>
            <person name="Martin F."/>
            <person name="Silar P."/>
            <person name="Natvig D.O."/>
            <person name="Lalanne C."/>
            <person name="Gautier V."/>
            <person name="Ament-Velasquez S.L."/>
            <person name="Kruys A."/>
            <person name="Hutchinson M.I."/>
            <person name="Powell A.J."/>
            <person name="Barry K."/>
            <person name="Miller A.N."/>
            <person name="Grigoriev I.V."/>
            <person name="Debuchy R."/>
            <person name="Gladieux P."/>
            <person name="Hiltunen Thoren M."/>
            <person name="Johannesson H."/>
        </authorList>
    </citation>
    <scope>NUCLEOTIDE SEQUENCE</scope>
    <source>
        <strain evidence="2">CBS 990.96</strain>
    </source>
</reference>
<feature type="compositionally biased region" description="Basic and acidic residues" evidence="1">
    <location>
        <begin position="367"/>
        <end position="376"/>
    </location>
</feature>
<feature type="compositionally biased region" description="Basic and acidic residues" evidence="1">
    <location>
        <begin position="128"/>
        <end position="137"/>
    </location>
</feature>
<dbReference type="Proteomes" id="UP001301958">
    <property type="component" value="Unassembled WGS sequence"/>
</dbReference>
<feature type="compositionally biased region" description="Polar residues" evidence="1">
    <location>
        <begin position="154"/>
        <end position="166"/>
    </location>
</feature>
<feature type="compositionally biased region" description="Low complexity" evidence="1">
    <location>
        <begin position="570"/>
        <end position="583"/>
    </location>
</feature>
<feature type="compositionally biased region" description="Acidic residues" evidence="1">
    <location>
        <begin position="354"/>
        <end position="363"/>
    </location>
</feature>
<gene>
    <name evidence="2" type="ORF">QBC38DRAFT_483382</name>
</gene>
<evidence type="ECO:0000256" key="1">
    <source>
        <dbReference type="SAM" id="MobiDB-lite"/>
    </source>
</evidence>
<dbReference type="EMBL" id="MU865370">
    <property type="protein sequence ID" value="KAK4225306.1"/>
    <property type="molecule type" value="Genomic_DNA"/>
</dbReference>
<feature type="compositionally biased region" description="Polar residues" evidence="1">
    <location>
        <begin position="605"/>
        <end position="631"/>
    </location>
</feature>
<name>A0AAN7BKM3_9PEZI</name>
<reference evidence="2" key="2">
    <citation type="submission" date="2023-05" db="EMBL/GenBank/DDBJ databases">
        <authorList>
            <consortium name="Lawrence Berkeley National Laboratory"/>
            <person name="Steindorff A."/>
            <person name="Hensen N."/>
            <person name="Bonometti L."/>
            <person name="Westerberg I."/>
            <person name="Brannstrom I.O."/>
            <person name="Guillou S."/>
            <person name="Cros-Aarteil S."/>
            <person name="Calhoun S."/>
            <person name="Haridas S."/>
            <person name="Kuo A."/>
            <person name="Mondo S."/>
            <person name="Pangilinan J."/>
            <person name="Riley R."/>
            <person name="Labutti K."/>
            <person name="Andreopoulos B."/>
            <person name="Lipzen A."/>
            <person name="Chen C."/>
            <person name="Yanf M."/>
            <person name="Daum C."/>
            <person name="Ng V."/>
            <person name="Clum A."/>
            <person name="Ohm R."/>
            <person name="Martin F."/>
            <person name="Silar P."/>
            <person name="Natvig D."/>
            <person name="Lalanne C."/>
            <person name="Gautier V."/>
            <person name="Ament-Velasquez S.L."/>
            <person name="Kruys A."/>
            <person name="Hutchinson M.I."/>
            <person name="Powell A.J."/>
            <person name="Barry K."/>
            <person name="Miller A.N."/>
            <person name="Grigoriev I.V."/>
            <person name="Debuchy R."/>
            <person name="Gladieux P."/>
            <person name="Thoren M.H."/>
            <person name="Johannesson H."/>
        </authorList>
    </citation>
    <scope>NUCLEOTIDE SEQUENCE</scope>
    <source>
        <strain evidence="2">CBS 990.96</strain>
    </source>
</reference>
<evidence type="ECO:0000313" key="2">
    <source>
        <dbReference type="EMBL" id="KAK4225306.1"/>
    </source>
</evidence>
<sequence length="754" mass="83563">MESHMIGRVPVGGGSGEIVTAHLQVHGSGGRARGRSEDSGIAMDEHDIMDRFARSSRDLLKLPFAAAPPTPELTPDHAHFPSKASDLQFRSQSPALLLHRHSMSVDSGVVMELDRVSMSERSCASSLHESEHEHDEANEGQPFTPRTPFRLSGFLNSPQLSASPTSAHFDAPSPSEQSDDSQGWDLKCIGENPENEQSVEKVRVEMEAVTLQPCRPQIPHRQSSLETIKETDDASDVTLEAEGDAVSTEEADRILAFSLPTVRGISRSDVPNEVLEVCRSITYAYAERLTSIIDNFQDLSMSAPVDHQGPGETSNNSYGSGYSGRRQSSSQPDKTTGKGNRKQGPNKRRRVEDEGNDDEEEEYGNVMDRDDTRDPGDEPSTNVKLRCIFRARNPTRFNVRDHTSCAMTMFTGKHRFSDLRKHVLNKHAVDMEAASCQKCKQGFIDKKSLEFHIERENCIYKRTDPEDGITSETAGKIRFRGRECGPSDQEQWDHLWNLAFPDDTEIPSFKFIPVMEHYELEPTFMEKLEFLKPMVDEGTYEIVKTLFASAVNEMNQIGHRLSLEYENRQGSRSTPRTGRPGPRAIRENSHLRDSGIALDSEAGTPRTSARYSSSGPNSVTTPPTHSFSASSDFRPQQLVPLQPARPNSSFMFQNFMEYPELFTTFNAIQEFAGVSTGAPISLPTYPTGLEGSSMHPSTAHHGAEQLNAINPADIHVFPGSASGTETTQMENSSINNTFAARMAGEYHRPPGGFI</sequence>
<feature type="region of interest" description="Disordered" evidence="1">
    <location>
        <begin position="121"/>
        <end position="184"/>
    </location>
</feature>
<protein>
    <recommendedName>
        <fullName evidence="4">C2H2-type domain-containing protein</fullName>
    </recommendedName>
</protein>
<feature type="region of interest" description="Disordered" evidence="1">
    <location>
        <begin position="303"/>
        <end position="381"/>
    </location>
</feature>
<feature type="region of interest" description="Disordered" evidence="1">
    <location>
        <begin position="562"/>
        <end position="631"/>
    </location>
</feature>
<dbReference type="AlphaFoldDB" id="A0AAN7BKM3"/>
<feature type="compositionally biased region" description="Low complexity" evidence="1">
    <location>
        <begin position="314"/>
        <end position="331"/>
    </location>
</feature>
<proteinExistence type="predicted"/>
<keyword evidence="3" id="KW-1185">Reference proteome</keyword>
<accession>A0AAN7BKM3</accession>
<comment type="caution">
    <text evidence="2">The sequence shown here is derived from an EMBL/GenBank/DDBJ whole genome shotgun (WGS) entry which is preliminary data.</text>
</comment>
<evidence type="ECO:0008006" key="4">
    <source>
        <dbReference type="Google" id="ProtNLM"/>
    </source>
</evidence>
<feature type="compositionally biased region" description="Basic residues" evidence="1">
    <location>
        <begin position="339"/>
        <end position="349"/>
    </location>
</feature>